<proteinExistence type="predicted"/>
<dbReference type="KEGG" id="tact:SG35_003785"/>
<accession>A0AAF0C4C5</accession>
<feature type="transmembrane region" description="Helical" evidence="1">
    <location>
        <begin position="94"/>
        <end position="119"/>
    </location>
</feature>
<name>A0AAF0C4C5_9GAMM</name>
<keyword evidence="3" id="KW-1185">Reference proteome</keyword>
<gene>
    <name evidence="2" type="ORF">SG35_003785</name>
</gene>
<reference evidence="2 3" key="2">
    <citation type="journal article" date="2022" name="Mar. Drugs">
        <title>Bioassay-Guided Fractionation Leads to the Detection of Cholic Acid Generated by the Rare Thalassomonas sp.</title>
        <authorList>
            <person name="Pheiffer F."/>
            <person name="Schneider Y.K."/>
            <person name="Hansen E.H."/>
            <person name="Andersen J.H."/>
            <person name="Isaksson J."/>
            <person name="Busche T."/>
            <person name="R C."/>
            <person name="Kalinowski J."/>
            <person name="Zyl L.V."/>
            <person name="Trindade M."/>
        </authorList>
    </citation>
    <scope>NUCLEOTIDE SEQUENCE [LARGE SCALE GENOMIC DNA]</scope>
    <source>
        <strain evidence="2 3">A5K-106</strain>
    </source>
</reference>
<keyword evidence="1" id="KW-0472">Membrane</keyword>
<dbReference type="RefSeq" id="WP_053043446.1">
    <property type="nucleotide sequence ID" value="NZ_CP059735.1"/>
</dbReference>
<feature type="transmembrane region" description="Helical" evidence="1">
    <location>
        <begin position="51"/>
        <end position="73"/>
    </location>
</feature>
<reference evidence="2 3" key="1">
    <citation type="journal article" date="2015" name="Genome Announc.">
        <title>Draft Genome Sequences of Marine Isolates of Thalassomonas viridans and Thalassomonas actiniarum.</title>
        <authorList>
            <person name="Olonade I."/>
            <person name="van Zyl L.J."/>
            <person name="Trindade M."/>
        </authorList>
    </citation>
    <scope>NUCLEOTIDE SEQUENCE [LARGE SCALE GENOMIC DNA]</scope>
    <source>
        <strain evidence="2 3">A5K-106</strain>
    </source>
</reference>
<keyword evidence="1" id="KW-1133">Transmembrane helix</keyword>
<keyword evidence="1" id="KW-0812">Transmembrane</keyword>
<dbReference type="Proteomes" id="UP000032568">
    <property type="component" value="Chromosome"/>
</dbReference>
<organism evidence="2 3">
    <name type="scientific">Thalassomonas actiniarum</name>
    <dbReference type="NCBI Taxonomy" id="485447"/>
    <lineage>
        <taxon>Bacteria</taxon>
        <taxon>Pseudomonadati</taxon>
        <taxon>Pseudomonadota</taxon>
        <taxon>Gammaproteobacteria</taxon>
        <taxon>Alteromonadales</taxon>
        <taxon>Colwelliaceae</taxon>
        <taxon>Thalassomonas</taxon>
    </lineage>
</organism>
<evidence type="ECO:0000313" key="2">
    <source>
        <dbReference type="EMBL" id="WDD99803.1"/>
    </source>
</evidence>
<protein>
    <submittedName>
        <fullName evidence="2">Uncharacterized protein</fullName>
    </submittedName>
</protein>
<dbReference type="AlphaFoldDB" id="A0AAF0C4C5"/>
<feature type="transmembrane region" description="Helical" evidence="1">
    <location>
        <begin position="12"/>
        <end position="31"/>
    </location>
</feature>
<sequence>MQELSLITKIMMFLIFGGCFGFFIWLGGVLYLRKKWLPLLEDILDDGVRFYTLNIFFSGQGVLQYATVFLSAFHAKRYGMLEKRNNVPKHIQRLFIFAFCWFMLSFVLMVSGIVMHQIYVL</sequence>
<evidence type="ECO:0000256" key="1">
    <source>
        <dbReference type="SAM" id="Phobius"/>
    </source>
</evidence>
<evidence type="ECO:0000313" key="3">
    <source>
        <dbReference type="Proteomes" id="UP000032568"/>
    </source>
</evidence>
<dbReference type="EMBL" id="CP059735">
    <property type="protein sequence ID" value="WDD99803.1"/>
    <property type="molecule type" value="Genomic_DNA"/>
</dbReference>